<dbReference type="CDD" id="cd03046">
    <property type="entry name" value="GST_N_GTT1_like"/>
    <property type="match status" value="1"/>
</dbReference>
<dbReference type="Pfam" id="PF00043">
    <property type="entry name" value="GST_C"/>
    <property type="match status" value="1"/>
</dbReference>
<dbReference type="PROSITE" id="PS50404">
    <property type="entry name" value="GST_NTER"/>
    <property type="match status" value="1"/>
</dbReference>
<dbReference type="InterPro" id="IPR040079">
    <property type="entry name" value="Glutathione_S-Trfase"/>
</dbReference>
<dbReference type="GO" id="GO:0005737">
    <property type="term" value="C:cytoplasm"/>
    <property type="evidence" value="ECO:0007669"/>
    <property type="project" value="UniProtKB-ARBA"/>
</dbReference>
<keyword evidence="2 5" id="KW-0808">Transferase</keyword>
<dbReference type="GO" id="GO:0004601">
    <property type="term" value="F:peroxidase activity"/>
    <property type="evidence" value="ECO:0007669"/>
    <property type="project" value="UniProtKB-ARBA"/>
</dbReference>
<dbReference type="Gene3D" id="1.20.1050.10">
    <property type="match status" value="1"/>
</dbReference>
<dbReference type="SUPFAM" id="SSF47616">
    <property type="entry name" value="GST C-terminal domain-like"/>
    <property type="match status" value="1"/>
</dbReference>
<dbReference type="SFLD" id="SFLDS00019">
    <property type="entry name" value="Glutathione_Transferase_(cytos"/>
    <property type="match status" value="1"/>
</dbReference>
<dbReference type="InterPro" id="IPR036282">
    <property type="entry name" value="Glutathione-S-Trfase_C_sf"/>
</dbReference>
<dbReference type="EMBL" id="CP136962">
    <property type="protein sequence ID" value="WOS98711.1"/>
    <property type="molecule type" value="Genomic_DNA"/>
</dbReference>
<dbReference type="PANTHER" id="PTHR44051:SF9">
    <property type="entry name" value="GLUTATHIONE S-TRANSFERASE 1"/>
    <property type="match status" value="1"/>
</dbReference>
<keyword evidence="6" id="KW-1185">Reference proteome</keyword>
<dbReference type="InterPro" id="IPR004045">
    <property type="entry name" value="Glutathione_S-Trfase_N"/>
</dbReference>
<gene>
    <name evidence="5" type="ORF">CYJ98_003370</name>
</gene>
<evidence type="ECO:0000256" key="4">
    <source>
        <dbReference type="RuleBase" id="RU003494"/>
    </source>
</evidence>
<dbReference type="SUPFAM" id="SSF52833">
    <property type="entry name" value="Thioredoxin-like"/>
    <property type="match status" value="1"/>
</dbReference>
<reference evidence="6" key="1">
    <citation type="submission" date="2017-12" db="EMBL/GenBank/DDBJ databases">
        <title>Phylogenetic diversity of female urinary microbiome.</title>
        <authorList>
            <person name="Thomas-White K."/>
            <person name="Wolfe A.J."/>
        </authorList>
    </citation>
    <scope>NUCLEOTIDE SEQUENCE [LARGE SCALE GENOMIC DNA]</scope>
    <source>
        <strain evidence="6">UMB0023</strain>
    </source>
</reference>
<dbReference type="PANTHER" id="PTHR44051">
    <property type="entry name" value="GLUTATHIONE S-TRANSFERASE-RELATED"/>
    <property type="match status" value="1"/>
</dbReference>
<proteinExistence type="inferred from homology"/>
<dbReference type="PROSITE" id="PS50405">
    <property type="entry name" value="GST_CTER"/>
    <property type="match status" value="1"/>
</dbReference>
<dbReference type="InterPro" id="IPR036249">
    <property type="entry name" value="Thioredoxin-like_sf"/>
</dbReference>
<evidence type="ECO:0000256" key="2">
    <source>
        <dbReference type="ARBA" id="ARBA00022679"/>
    </source>
</evidence>
<comment type="similarity">
    <text evidence="4">Belongs to the GST superfamily.</text>
</comment>
<organism evidence="5 6">
    <name type="scientific">Neisseria perflava</name>
    <dbReference type="NCBI Taxonomy" id="33053"/>
    <lineage>
        <taxon>Bacteria</taxon>
        <taxon>Pseudomonadati</taxon>
        <taxon>Pseudomonadota</taxon>
        <taxon>Betaproteobacteria</taxon>
        <taxon>Neisseriales</taxon>
        <taxon>Neisseriaceae</taxon>
        <taxon>Neisseria</taxon>
    </lineage>
</organism>
<accession>A0A9X7F2Q4</accession>
<dbReference type="SFLD" id="SFLDG01150">
    <property type="entry name" value="Main.1:_Beta-like"/>
    <property type="match status" value="1"/>
</dbReference>
<evidence type="ECO:0000256" key="1">
    <source>
        <dbReference type="ARBA" id="ARBA00012452"/>
    </source>
</evidence>
<evidence type="ECO:0000256" key="3">
    <source>
        <dbReference type="ARBA" id="ARBA00047960"/>
    </source>
</evidence>
<dbReference type="InterPro" id="IPR010987">
    <property type="entry name" value="Glutathione-S-Trfase_C-like"/>
</dbReference>
<protein>
    <recommendedName>
        <fullName evidence="1">glutathione transferase</fullName>
        <ecNumber evidence="1">2.5.1.18</ecNumber>
    </recommendedName>
</protein>
<dbReference type="Pfam" id="PF02798">
    <property type="entry name" value="GST_N"/>
    <property type="match status" value="1"/>
</dbReference>
<dbReference type="RefSeq" id="WP_101756247.1">
    <property type="nucleotide sequence ID" value="NZ_CP136962.1"/>
</dbReference>
<dbReference type="Gene3D" id="3.40.30.10">
    <property type="entry name" value="Glutaredoxin"/>
    <property type="match status" value="1"/>
</dbReference>
<dbReference type="AlphaFoldDB" id="A0A9X7F2Q4"/>
<sequence>MITLYNLKQSRSQRIAWLLEVLNLPYDVKNFERDPVTKQAPKELQDIHPLGKSPLIKDNETVIAESGAIVEYILARYGNGKLHPDVNHADYSAYLQWLHYAEGSAMSAMLTKYITPSEAMKPFYDAQFDLHISYIESSLNGKTWFLGEELSGADIMMSFPLQFALMFVPKGKFPNIERFVAQVESNEYYRKACERVGELELKKLLS</sequence>
<dbReference type="Proteomes" id="UP000234781">
    <property type="component" value="Chromosome"/>
</dbReference>
<dbReference type="FunFam" id="3.40.30.10:FF:000156">
    <property type="entry name" value="Glutathione S-transferase 1"/>
    <property type="match status" value="1"/>
</dbReference>
<dbReference type="EC" id="2.5.1.18" evidence="1"/>
<evidence type="ECO:0000313" key="6">
    <source>
        <dbReference type="Proteomes" id="UP000234781"/>
    </source>
</evidence>
<name>A0A9X7F2Q4_NEIPE</name>
<evidence type="ECO:0000313" key="5">
    <source>
        <dbReference type="EMBL" id="WOS98711.1"/>
    </source>
</evidence>
<comment type="catalytic activity">
    <reaction evidence="3">
        <text>RX + glutathione = an S-substituted glutathione + a halide anion + H(+)</text>
        <dbReference type="Rhea" id="RHEA:16437"/>
        <dbReference type="ChEBI" id="CHEBI:15378"/>
        <dbReference type="ChEBI" id="CHEBI:16042"/>
        <dbReference type="ChEBI" id="CHEBI:17792"/>
        <dbReference type="ChEBI" id="CHEBI:57925"/>
        <dbReference type="ChEBI" id="CHEBI:90779"/>
        <dbReference type="EC" id="2.5.1.18"/>
    </reaction>
</comment>
<dbReference type="SFLD" id="SFLDG00358">
    <property type="entry name" value="Main_(cytGST)"/>
    <property type="match status" value="1"/>
</dbReference>
<dbReference type="InterPro" id="IPR004046">
    <property type="entry name" value="GST_C"/>
</dbReference>
<dbReference type="GO" id="GO:0004364">
    <property type="term" value="F:glutathione transferase activity"/>
    <property type="evidence" value="ECO:0007669"/>
    <property type="project" value="UniProtKB-EC"/>
</dbReference>